<comment type="caution">
    <text evidence="8">The sequence shown here is derived from an EMBL/GenBank/DDBJ whole genome shotgun (WGS) entry which is preliminary data.</text>
</comment>
<dbReference type="PANTHER" id="PTHR30629:SF2">
    <property type="entry name" value="PROPHAGE INTEGRASE INTS-RELATED"/>
    <property type="match status" value="1"/>
</dbReference>
<keyword evidence="4" id="KW-0233">DNA recombination</keyword>
<evidence type="ECO:0000259" key="6">
    <source>
        <dbReference type="PROSITE" id="PS51898"/>
    </source>
</evidence>
<gene>
    <name evidence="8" type="ORF">HW932_08395</name>
</gene>
<dbReference type="PROSITE" id="PS51900">
    <property type="entry name" value="CB"/>
    <property type="match status" value="1"/>
</dbReference>
<dbReference type="Proteomes" id="UP000592294">
    <property type="component" value="Unassembled WGS sequence"/>
</dbReference>
<sequence length="613" mass="69189">MALTDMTVLQAKATGKDYTLGDIDGLSLGVSAQGGKSWHFRYTWLGKQKRMSLGTYPEISLRDARARRDEARALLAKGINPRLHREKERQAISLAAEHTFQAVYEKWLAHRSLKLKEGRQSTLVQIRRAFDKDVLPALRKRSIYEINRADLLEVVGRIERRKALSVAEKVRTWFNQLFRYALVIVPGLERNPASDLDVVALPQPPVRHNPFLRMEELPAFLRTLRKYPGRQQTQLGIRLLLLTGELRRAEPGQFLLDDGLWIIEPENVKQLKTQMIKAGKNPADIPPYIVPLSVQAIEVVRFMLDRFKPAQRYLFAHASDLNERISENTINGALKRLGYESQLTGHGIRGTISTALNEIGYPKVWIEAQLSHADRDKVSAAYNHAEYVEQRRRMMQDWADRLDLFEQGQVEAASAHLTVHLEGVTGAAEDRNAGTPPGEAAAPILLVAKPREGMCLSTIPVQRLSAVRAPRSEEPALSNIQRERMLLLDILEAPHNLSVAEYAKLAGKSRRWITYEIQAGNLLSISLDNRGQRVPDWQLDPLKRRLVQTILRQMPPGVDTWHIYHALTRPSGLFQGQSPIEAVTPENLHVAVHLVCGAVGEKVMQREGLGMRA</sequence>
<dbReference type="InterPro" id="IPR050808">
    <property type="entry name" value="Phage_Integrase"/>
</dbReference>
<evidence type="ECO:0000256" key="2">
    <source>
        <dbReference type="ARBA" id="ARBA00022908"/>
    </source>
</evidence>
<evidence type="ECO:0000313" key="8">
    <source>
        <dbReference type="EMBL" id="NVZ09281.1"/>
    </source>
</evidence>
<dbReference type="PROSITE" id="PS51898">
    <property type="entry name" value="TYR_RECOMBINASE"/>
    <property type="match status" value="1"/>
</dbReference>
<dbReference type="SUPFAM" id="SSF56349">
    <property type="entry name" value="DNA breaking-rejoining enzymes"/>
    <property type="match status" value="1"/>
</dbReference>
<keyword evidence="9" id="KW-1185">Reference proteome</keyword>
<dbReference type="InterPro" id="IPR053876">
    <property type="entry name" value="Phage_int_M"/>
</dbReference>
<evidence type="ECO:0000259" key="7">
    <source>
        <dbReference type="PROSITE" id="PS51900"/>
    </source>
</evidence>
<dbReference type="InterPro" id="IPR044068">
    <property type="entry name" value="CB"/>
</dbReference>
<evidence type="ECO:0000256" key="4">
    <source>
        <dbReference type="ARBA" id="ARBA00023172"/>
    </source>
</evidence>
<keyword evidence="3 5" id="KW-0238">DNA-binding</keyword>
<organism evidence="8 9">
    <name type="scientific">Allochromatium humboldtianum</name>
    <dbReference type="NCBI Taxonomy" id="504901"/>
    <lineage>
        <taxon>Bacteria</taxon>
        <taxon>Pseudomonadati</taxon>
        <taxon>Pseudomonadota</taxon>
        <taxon>Gammaproteobacteria</taxon>
        <taxon>Chromatiales</taxon>
        <taxon>Chromatiaceae</taxon>
        <taxon>Allochromatium</taxon>
    </lineage>
</organism>
<dbReference type="EMBL" id="JABZEO010000004">
    <property type="protein sequence ID" value="NVZ09281.1"/>
    <property type="molecule type" value="Genomic_DNA"/>
</dbReference>
<evidence type="ECO:0000256" key="3">
    <source>
        <dbReference type="ARBA" id="ARBA00023125"/>
    </source>
</evidence>
<keyword evidence="2" id="KW-0229">DNA integration</keyword>
<dbReference type="Pfam" id="PF22022">
    <property type="entry name" value="Phage_int_M"/>
    <property type="match status" value="1"/>
</dbReference>
<accession>A0A850RI52</accession>
<dbReference type="Gene3D" id="1.10.150.130">
    <property type="match status" value="1"/>
</dbReference>
<dbReference type="GO" id="GO:0015074">
    <property type="term" value="P:DNA integration"/>
    <property type="evidence" value="ECO:0007669"/>
    <property type="project" value="UniProtKB-KW"/>
</dbReference>
<evidence type="ECO:0000256" key="5">
    <source>
        <dbReference type="PROSITE-ProRule" id="PRU01248"/>
    </source>
</evidence>
<dbReference type="InterPro" id="IPR010998">
    <property type="entry name" value="Integrase_recombinase_N"/>
</dbReference>
<dbReference type="InterPro" id="IPR011010">
    <property type="entry name" value="DNA_brk_join_enz"/>
</dbReference>
<evidence type="ECO:0000313" key="9">
    <source>
        <dbReference type="Proteomes" id="UP000592294"/>
    </source>
</evidence>
<dbReference type="GO" id="GO:0006310">
    <property type="term" value="P:DNA recombination"/>
    <property type="evidence" value="ECO:0007669"/>
    <property type="project" value="UniProtKB-KW"/>
</dbReference>
<dbReference type="InterPro" id="IPR038488">
    <property type="entry name" value="Integrase_DNA-bd_sf"/>
</dbReference>
<dbReference type="GO" id="GO:0003677">
    <property type="term" value="F:DNA binding"/>
    <property type="evidence" value="ECO:0007669"/>
    <property type="project" value="UniProtKB-UniRule"/>
</dbReference>
<dbReference type="InterPro" id="IPR002104">
    <property type="entry name" value="Integrase_catalytic"/>
</dbReference>
<feature type="domain" description="Core-binding (CB)" evidence="7">
    <location>
        <begin position="98"/>
        <end position="182"/>
    </location>
</feature>
<protein>
    <submittedName>
        <fullName evidence="8">Integrase arm-type DNA-binding domain-containing protein</fullName>
    </submittedName>
</protein>
<dbReference type="InterPro" id="IPR013762">
    <property type="entry name" value="Integrase-like_cat_sf"/>
</dbReference>
<dbReference type="InterPro" id="IPR025166">
    <property type="entry name" value="Integrase_DNA_bind_dom"/>
</dbReference>
<dbReference type="PANTHER" id="PTHR30629">
    <property type="entry name" value="PROPHAGE INTEGRASE"/>
    <property type="match status" value="1"/>
</dbReference>
<dbReference type="CDD" id="cd00801">
    <property type="entry name" value="INT_P4_C"/>
    <property type="match status" value="1"/>
</dbReference>
<dbReference type="Pfam" id="PF00589">
    <property type="entry name" value="Phage_integrase"/>
    <property type="match status" value="1"/>
</dbReference>
<dbReference type="Pfam" id="PF13356">
    <property type="entry name" value="Arm-DNA-bind_3"/>
    <property type="match status" value="1"/>
</dbReference>
<dbReference type="Gene3D" id="3.30.160.390">
    <property type="entry name" value="Integrase, DNA-binding domain"/>
    <property type="match status" value="1"/>
</dbReference>
<name>A0A850RI52_9GAMM</name>
<comment type="similarity">
    <text evidence="1">Belongs to the 'phage' integrase family.</text>
</comment>
<dbReference type="RefSeq" id="WP_176976036.1">
    <property type="nucleotide sequence ID" value="NZ_JABZEO010000004.1"/>
</dbReference>
<dbReference type="AlphaFoldDB" id="A0A850RI52"/>
<dbReference type="Gene3D" id="1.10.443.10">
    <property type="entry name" value="Intergrase catalytic core"/>
    <property type="match status" value="1"/>
</dbReference>
<evidence type="ECO:0000256" key="1">
    <source>
        <dbReference type="ARBA" id="ARBA00008857"/>
    </source>
</evidence>
<proteinExistence type="inferred from homology"/>
<feature type="domain" description="Tyr recombinase" evidence="6">
    <location>
        <begin position="207"/>
        <end position="395"/>
    </location>
</feature>
<reference evidence="8 9" key="1">
    <citation type="submission" date="2020-06" db="EMBL/GenBank/DDBJ databases">
        <title>Whole-genome sequence of Allochromatium humboldtianum DSM 21881, type strain.</title>
        <authorList>
            <person name="Kyndt J.A."/>
            <person name="Meyer T.E."/>
        </authorList>
    </citation>
    <scope>NUCLEOTIDE SEQUENCE [LARGE SCALE GENOMIC DNA]</scope>
    <source>
        <strain evidence="8 9">DSM 21881</strain>
    </source>
</reference>